<gene>
    <name evidence="3" type="ORF">Dpoa569_0002927</name>
</gene>
<keyword evidence="4" id="KW-1185">Reference proteome</keyword>
<sequence length="217" mass="23741">MTLITLALPWPLMVPIFVLSLTALLAVSGQVHYFLAEQHSVELWCRRTALRYAWLHAGVLTLIIMAPTDGLTRLLWTFFCLFVFRMSLTDRLSGWLPSDFTWSCLLAGILAAVMQSQGLVNLAAAAVLVCASALLRCVGSRYAGQEVIGLGDVWLTGALGAWLGWMPALQALLAGTGGFVLWQLAGRQSHGGPLGPWLCWGGQLLMLQMLYQPLLTW</sequence>
<accession>A0A5B8I9C9</accession>
<dbReference type="OrthoDB" id="6465738at2"/>
<keyword evidence="1" id="KW-0812">Transmembrane</keyword>
<evidence type="ECO:0000259" key="2">
    <source>
        <dbReference type="Pfam" id="PF01478"/>
    </source>
</evidence>
<feature type="transmembrane region" description="Helical" evidence="1">
    <location>
        <begin position="95"/>
        <end position="113"/>
    </location>
</feature>
<feature type="transmembrane region" description="Helical" evidence="1">
    <location>
        <begin position="12"/>
        <end position="36"/>
    </location>
</feature>
<dbReference type="GO" id="GO:0016020">
    <property type="term" value="C:membrane"/>
    <property type="evidence" value="ECO:0007669"/>
    <property type="project" value="InterPro"/>
</dbReference>
<dbReference type="Pfam" id="PF01478">
    <property type="entry name" value="Peptidase_A24"/>
    <property type="match status" value="1"/>
</dbReference>
<proteinExistence type="predicted"/>
<dbReference type="Proteomes" id="UP000320591">
    <property type="component" value="Chromosome"/>
</dbReference>
<keyword evidence="1" id="KW-0472">Membrane</keyword>
<dbReference type="GO" id="GO:0004190">
    <property type="term" value="F:aspartic-type endopeptidase activity"/>
    <property type="evidence" value="ECO:0007669"/>
    <property type="project" value="InterPro"/>
</dbReference>
<dbReference type="InterPro" id="IPR000045">
    <property type="entry name" value="Prepilin_IV_endopep_pep"/>
</dbReference>
<dbReference type="EMBL" id="CP042220">
    <property type="protein sequence ID" value="QDX30974.1"/>
    <property type="molecule type" value="Genomic_DNA"/>
</dbReference>
<reference evidence="3 4" key="1">
    <citation type="journal article" date="2019" name="Environ. Microbiol.">
        <title>The phytopathogenic nature of Dickeya aquatica 174/2 and the dynamic early evolution of Dickeya pathogenicity.</title>
        <authorList>
            <person name="Duprey A."/>
            <person name="Taib N."/>
            <person name="Leonard S."/>
            <person name="Garin T."/>
            <person name="Flandrois J.P."/>
            <person name="Nasser W."/>
            <person name="Brochier-Armanet C."/>
            <person name="Reverchon S."/>
        </authorList>
    </citation>
    <scope>NUCLEOTIDE SEQUENCE [LARGE SCALE GENOMIC DNA]</scope>
    <source>
        <strain evidence="3 4">NCPPB 569</strain>
    </source>
</reference>
<dbReference type="STRING" id="568768.GCA_000406125_00924"/>
<name>A0A5B8I9C9_9GAMM</name>
<dbReference type="KEGG" id="dic:Dpoa569_0002927"/>
<evidence type="ECO:0000313" key="3">
    <source>
        <dbReference type="EMBL" id="QDX30974.1"/>
    </source>
</evidence>
<evidence type="ECO:0000256" key="1">
    <source>
        <dbReference type="SAM" id="Phobius"/>
    </source>
</evidence>
<feature type="domain" description="Prepilin type IV endopeptidase peptidase" evidence="2">
    <location>
        <begin position="78"/>
        <end position="174"/>
    </location>
</feature>
<evidence type="ECO:0000313" key="4">
    <source>
        <dbReference type="Proteomes" id="UP000320591"/>
    </source>
</evidence>
<dbReference type="AlphaFoldDB" id="A0A5B8I9C9"/>
<dbReference type="RefSeq" id="WP_042868997.1">
    <property type="nucleotide sequence ID" value="NZ_CM001975.1"/>
</dbReference>
<keyword evidence="1" id="KW-1133">Transmembrane helix</keyword>
<feature type="transmembrane region" description="Helical" evidence="1">
    <location>
        <begin position="119"/>
        <end position="138"/>
    </location>
</feature>
<organism evidence="3 4">
    <name type="scientific">Dickeya poaceiphila</name>
    <dbReference type="NCBI Taxonomy" id="568768"/>
    <lineage>
        <taxon>Bacteria</taxon>
        <taxon>Pseudomonadati</taxon>
        <taxon>Pseudomonadota</taxon>
        <taxon>Gammaproteobacteria</taxon>
        <taxon>Enterobacterales</taxon>
        <taxon>Pectobacteriaceae</taxon>
        <taxon>Dickeya</taxon>
    </lineage>
</organism>
<protein>
    <submittedName>
        <fullName evidence="3">Prepilin peptidase</fullName>
    </submittedName>
</protein>